<proteinExistence type="predicted"/>
<dbReference type="EMBL" id="BARV01020804">
    <property type="protein sequence ID" value="GAI18457.1"/>
    <property type="molecule type" value="Genomic_DNA"/>
</dbReference>
<organism evidence="1">
    <name type="scientific">marine sediment metagenome</name>
    <dbReference type="NCBI Taxonomy" id="412755"/>
    <lineage>
        <taxon>unclassified sequences</taxon>
        <taxon>metagenomes</taxon>
        <taxon>ecological metagenomes</taxon>
    </lineage>
</organism>
<accession>X1LGK2</accession>
<reference evidence="1" key="1">
    <citation type="journal article" date="2014" name="Front. Microbiol.">
        <title>High frequency of phylogenetically diverse reductive dehalogenase-homologous genes in deep subseafloor sedimentary metagenomes.</title>
        <authorList>
            <person name="Kawai M."/>
            <person name="Futagami T."/>
            <person name="Toyoda A."/>
            <person name="Takaki Y."/>
            <person name="Nishi S."/>
            <person name="Hori S."/>
            <person name="Arai W."/>
            <person name="Tsubouchi T."/>
            <person name="Morono Y."/>
            <person name="Uchiyama I."/>
            <person name="Ito T."/>
            <person name="Fujiyama A."/>
            <person name="Inagaki F."/>
            <person name="Takami H."/>
        </authorList>
    </citation>
    <scope>NUCLEOTIDE SEQUENCE</scope>
    <source>
        <strain evidence="1">Expedition CK06-06</strain>
    </source>
</reference>
<dbReference type="AlphaFoldDB" id="X1LGK2"/>
<gene>
    <name evidence="1" type="ORF">S06H3_34625</name>
</gene>
<name>X1LGK2_9ZZZZ</name>
<evidence type="ECO:0000313" key="1">
    <source>
        <dbReference type="EMBL" id="GAI18457.1"/>
    </source>
</evidence>
<protein>
    <submittedName>
        <fullName evidence="1">Uncharacterized protein</fullName>
    </submittedName>
</protein>
<comment type="caution">
    <text evidence="1">The sequence shown here is derived from an EMBL/GenBank/DDBJ whole genome shotgun (WGS) entry which is preliminary data.</text>
</comment>
<sequence>MNLELHNTQYDIRYTRINLRNITYEIIREICKTRRFYFNRALGSNCYNCIIDGDIDASTTASQGSGKGNGMSVERETVGAYLSIVR</sequence>